<keyword evidence="1 2" id="KW-0732">Signal</keyword>
<dbReference type="InterPro" id="IPR036700">
    <property type="entry name" value="BOBF_sf"/>
</dbReference>
<protein>
    <submittedName>
        <fullName evidence="3">NirD/YgiW/YdeI family stress tolerance protein</fullName>
    </submittedName>
</protein>
<dbReference type="PANTHER" id="PTHR36571:SF1">
    <property type="entry name" value="PROTEIN YGIW"/>
    <property type="match status" value="1"/>
</dbReference>
<comment type="caution">
    <text evidence="3">The sequence shown here is derived from an EMBL/GenBank/DDBJ whole genome shotgun (WGS) entry which is preliminary data.</text>
</comment>
<accession>A0ABX0YBB2</accession>
<evidence type="ECO:0000256" key="2">
    <source>
        <dbReference type="SAM" id="SignalP"/>
    </source>
</evidence>
<proteinExistence type="predicted"/>
<evidence type="ECO:0000313" key="4">
    <source>
        <dbReference type="Proteomes" id="UP000746535"/>
    </source>
</evidence>
<dbReference type="EMBL" id="JAAVJI010000003">
    <property type="protein sequence ID" value="NJP00643.1"/>
    <property type="molecule type" value="Genomic_DNA"/>
</dbReference>
<feature type="chain" id="PRO_5046089525" evidence="2">
    <location>
        <begin position="23"/>
        <end position="129"/>
    </location>
</feature>
<dbReference type="RefSeq" id="WP_168082963.1">
    <property type="nucleotide sequence ID" value="NZ_JAAVJI010000003.1"/>
</dbReference>
<dbReference type="PANTHER" id="PTHR36571">
    <property type="entry name" value="PROTEIN YGIW"/>
    <property type="match status" value="1"/>
</dbReference>
<keyword evidence="4" id="KW-1185">Reference proteome</keyword>
<sequence length="129" mass="13674">MKLRYLSICVLPLLGMAGYSQAAGYTGPGGQAANTGATAAAAVDTAKAATAAPDDTPAVLEGHIVKKLAIQGRDNRYEFKDATGTIQLDIDNDKWPSDVTDQQRVRVIGEVDMDNGKQEVDVDVIQVLK</sequence>
<dbReference type="Proteomes" id="UP000746535">
    <property type="component" value="Unassembled WGS sequence"/>
</dbReference>
<gene>
    <name evidence="3" type="ORF">HBH25_07190</name>
</gene>
<dbReference type="Gene3D" id="2.40.50.200">
    <property type="entry name" value="Bacterial OB-fold"/>
    <property type="match status" value="1"/>
</dbReference>
<dbReference type="Pfam" id="PF04076">
    <property type="entry name" value="BOF"/>
    <property type="match status" value="1"/>
</dbReference>
<dbReference type="SUPFAM" id="SSF101756">
    <property type="entry name" value="Hypothetical protein YgiW"/>
    <property type="match status" value="1"/>
</dbReference>
<dbReference type="NCBIfam" id="NF033674">
    <property type="entry name" value="stress_OB_fold"/>
    <property type="match status" value="1"/>
</dbReference>
<name>A0ABX0YBB2_9PSED</name>
<reference evidence="3 4" key="1">
    <citation type="submission" date="2020-03" db="EMBL/GenBank/DDBJ databases">
        <authorList>
            <person name="Wang L."/>
            <person name="He N."/>
            <person name="Li Y."/>
            <person name="Fang Y."/>
            <person name="Zhang F."/>
        </authorList>
    </citation>
    <scope>NUCLEOTIDE SEQUENCE [LARGE SCALE GENOMIC DNA]</scope>
    <source>
        <strain evidence="4">hsmgli-8</strain>
    </source>
</reference>
<evidence type="ECO:0000256" key="1">
    <source>
        <dbReference type="ARBA" id="ARBA00022729"/>
    </source>
</evidence>
<organism evidence="3 4">
    <name type="scientific">Pseudomonas quercus</name>
    <dbReference type="NCBI Taxonomy" id="2722792"/>
    <lineage>
        <taxon>Bacteria</taxon>
        <taxon>Pseudomonadati</taxon>
        <taxon>Pseudomonadota</taxon>
        <taxon>Gammaproteobacteria</taxon>
        <taxon>Pseudomonadales</taxon>
        <taxon>Pseudomonadaceae</taxon>
        <taxon>Pseudomonas</taxon>
    </lineage>
</organism>
<feature type="signal peptide" evidence="2">
    <location>
        <begin position="1"/>
        <end position="22"/>
    </location>
</feature>
<evidence type="ECO:0000313" key="3">
    <source>
        <dbReference type="EMBL" id="NJP00643.1"/>
    </source>
</evidence>
<dbReference type="InterPro" id="IPR005220">
    <property type="entry name" value="CarO-like"/>
</dbReference>